<dbReference type="AlphaFoldDB" id="A0A6J4JUA7"/>
<feature type="compositionally biased region" description="Polar residues" evidence="1">
    <location>
        <begin position="1"/>
        <end position="11"/>
    </location>
</feature>
<organism evidence="2">
    <name type="scientific">uncultured Friedmanniella sp</name>
    <dbReference type="NCBI Taxonomy" id="335381"/>
    <lineage>
        <taxon>Bacteria</taxon>
        <taxon>Bacillati</taxon>
        <taxon>Actinomycetota</taxon>
        <taxon>Actinomycetes</taxon>
        <taxon>Propionibacteriales</taxon>
        <taxon>Nocardioidaceae</taxon>
        <taxon>Friedmanniella</taxon>
        <taxon>environmental samples</taxon>
    </lineage>
</organism>
<dbReference type="EMBL" id="CADCTS010000042">
    <property type="protein sequence ID" value="CAA9287851.1"/>
    <property type="molecule type" value="Genomic_DNA"/>
</dbReference>
<evidence type="ECO:0000313" key="2">
    <source>
        <dbReference type="EMBL" id="CAA9287851.1"/>
    </source>
</evidence>
<accession>A0A6J4JUA7</accession>
<feature type="non-terminal residue" evidence="2">
    <location>
        <position position="1"/>
    </location>
</feature>
<sequence>ASAPRRTSGQPAPQGRVGGRPRRLFGRSSSATAPPATPRWAGRVRGPLPSTLRWDLGGDAGADAPWGDRSKGWHHAAGDRPGSRVQV</sequence>
<reference evidence="2" key="1">
    <citation type="submission" date="2020-02" db="EMBL/GenBank/DDBJ databases">
        <authorList>
            <person name="Meier V. D."/>
        </authorList>
    </citation>
    <scope>NUCLEOTIDE SEQUENCE</scope>
    <source>
        <strain evidence="2">AVDCRST_MAG48</strain>
    </source>
</reference>
<name>A0A6J4JUA7_9ACTN</name>
<feature type="non-terminal residue" evidence="2">
    <location>
        <position position="87"/>
    </location>
</feature>
<feature type="region of interest" description="Disordered" evidence="1">
    <location>
        <begin position="1"/>
        <end position="87"/>
    </location>
</feature>
<protein>
    <submittedName>
        <fullName evidence="2">Uncharacterized protein</fullName>
    </submittedName>
</protein>
<evidence type="ECO:0000256" key="1">
    <source>
        <dbReference type="SAM" id="MobiDB-lite"/>
    </source>
</evidence>
<feature type="compositionally biased region" description="Low complexity" evidence="1">
    <location>
        <begin position="52"/>
        <end position="65"/>
    </location>
</feature>
<gene>
    <name evidence="2" type="ORF">AVDCRST_MAG48-278</name>
</gene>
<feature type="compositionally biased region" description="Basic and acidic residues" evidence="1">
    <location>
        <begin position="66"/>
        <end position="87"/>
    </location>
</feature>
<proteinExistence type="predicted"/>